<sequence>MQLRAKAVWSKIKNSRDGQGYLWLEVTISSSSTKPIVPGHYLSKKLRTAPVGVDDPQYSASFWRSCCCNHLIRLKLYDAAITISYG</sequence>
<dbReference type="AlphaFoldDB" id="A0A6L2KS05"/>
<organism evidence="1">
    <name type="scientific">Tanacetum cinerariifolium</name>
    <name type="common">Dalmatian daisy</name>
    <name type="synonym">Chrysanthemum cinerariifolium</name>
    <dbReference type="NCBI Taxonomy" id="118510"/>
    <lineage>
        <taxon>Eukaryota</taxon>
        <taxon>Viridiplantae</taxon>
        <taxon>Streptophyta</taxon>
        <taxon>Embryophyta</taxon>
        <taxon>Tracheophyta</taxon>
        <taxon>Spermatophyta</taxon>
        <taxon>Magnoliopsida</taxon>
        <taxon>eudicotyledons</taxon>
        <taxon>Gunneridae</taxon>
        <taxon>Pentapetalae</taxon>
        <taxon>asterids</taxon>
        <taxon>campanulids</taxon>
        <taxon>Asterales</taxon>
        <taxon>Asteraceae</taxon>
        <taxon>Asteroideae</taxon>
        <taxon>Anthemideae</taxon>
        <taxon>Anthemidinae</taxon>
        <taxon>Tanacetum</taxon>
    </lineage>
</organism>
<protein>
    <submittedName>
        <fullName evidence="1">Uncharacterized protein</fullName>
    </submittedName>
</protein>
<proteinExistence type="predicted"/>
<evidence type="ECO:0000313" key="1">
    <source>
        <dbReference type="EMBL" id="GEU52333.1"/>
    </source>
</evidence>
<name>A0A6L2KS05_TANCI</name>
<gene>
    <name evidence="1" type="ORF">Tci_024311</name>
</gene>
<reference evidence="1" key="1">
    <citation type="journal article" date="2019" name="Sci. Rep.">
        <title>Draft genome of Tanacetum cinerariifolium, the natural source of mosquito coil.</title>
        <authorList>
            <person name="Yamashiro T."/>
            <person name="Shiraishi A."/>
            <person name="Satake H."/>
            <person name="Nakayama K."/>
        </authorList>
    </citation>
    <scope>NUCLEOTIDE SEQUENCE</scope>
</reference>
<comment type="caution">
    <text evidence="1">The sequence shown here is derived from an EMBL/GenBank/DDBJ whole genome shotgun (WGS) entry which is preliminary data.</text>
</comment>
<accession>A0A6L2KS05</accession>
<dbReference type="EMBL" id="BKCJ010002999">
    <property type="protein sequence ID" value="GEU52333.1"/>
    <property type="molecule type" value="Genomic_DNA"/>
</dbReference>